<sequence>MMFARNLLKICFLNEENSSNDFSDESRNEATLRDIALKALILLYFNIASYSKSIISSIQIPKFLHHQKQQQILLEQIFQTIFENAIIMKNGNKLKEEACECIGKILEEYNNSENTFYINQKLEDINNFIDKKLVISTTFFNKINFLIKYSTRNFKMEELELIMKDILALIDASLSTNNINIGDVECVSNALQFFTHVNYLDQQLLQKLFLFYSDCLSIFTTKLNVIWQNDYFSYLSKFSSDFYPITILTKEIFNNDSATNFLVLLTSMEDATNFRLCIAELLSTLQQFTDELLQQNNICSPNSNDNDSSNLNNNNNKKFMLNFLRFLSTFF</sequence>
<name>A0A914MPS7_MELIC</name>
<keyword evidence="1" id="KW-1185">Reference proteome</keyword>
<dbReference type="AlphaFoldDB" id="A0A914MPS7"/>
<organism evidence="1 2">
    <name type="scientific">Meloidogyne incognita</name>
    <name type="common">Southern root-knot nematode worm</name>
    <name type="synonym">Oxyuris incognita</name>
    <dbReference type="NCBI Taxonomy" id="6306"/>
    <lineage>
        <taxon>Eukaryota</taxon>
        <taxon>Metazoa</taxon>
        <taxon>Ecdysozoa</taxon>
        <taxon>Nematoda</taxon>
        <taxon>Chromadorea</taxon>
        <taxon>Rhabditida</taxon>
        <taxon>Tylenchina</taxon>
        <taxon>Tylenchomorpha</taxon>
        <taxon>Tylenchoidea</taxon>
        <taxon>Meloidogynidae</taxon>
        <taxon>Meloidogyninae</taxon>
        <taxon>Meloidogyne</taxon>
        <taxon>Meloidogyne incognita group</taxon>
    </lineage>
</organism>
<reference evidence="2" key="1">
    <citation type="submission" date="2022-11" db="UniProtKB">
        <authorList>
            <consortium name="WormBaseParasite"/>
        </authorList>
    </citation>
    <scope>IDENTIFICATION</scope>
</reference>
<accession>A0A914MPS7</accession>
<protein>
    <submittedName>
        <fullName evidence="2">Uncharacterized protein</fullName>
    </submittedName>
</protein>
<dbReference type="WBParaSite" id="Minc3s02363g29671">
    <property type="protein sequence ID" value="Minc3s02363g29671"/>
    <property type="gene ID" value="Minc3s02363g29671"/>
</dbReference>
<evidence type="ECO:0000313" key="1">
    <source>
        <dbReference type="Proteomes" id="UP000887563"/>
    </source>
</evidence>
<proteinExistence type="predicted"/>
<evidence type="ECO:0000313" key="2">
    <source>
        <dbReference type="WBParaSite" id="Minc3s02363g29671"/>
    </source>
</evidence>
<dbReference type="Proteomes" id="UP000887563">
    <property type="component" value="Unplaced"/>
</dbReference>